<dbReference type="PROSITE" id="PS51257">
    <property type="entry name" value="PROKAR_LIPOPROTEIN"/>
    <property type="match status" value="1"/>
</dbReference>
<accession>A0ABY4NAF2</accession>
<organism evidence="3 4">
    <name type="scientific">Brachybacterium kimchii</name>
    <dbReference type="NCBI Taxonomy" id="2942909"/>
    <lineage>
        <taxon>Bacteria</taxon>
        <taxon>Bacillati</taxon>
        <taxon>Actinomycetota</taxon>
        <taxon>Actinomycetes</taxon>
        <taxon>Micrococcales</taxon>
        <taxon>Dermabacteraceae</taxon>
        <taxon>Brachybacterium</taxon>
    </lineage>
</organism>
<feature type="chain" id="PRO_5046643196" description="Lipoprotein" evidence="2">
    <location>
        <begin position="22"/>
        <end position="305"/>
    </location>
</feature>
<keyword evidence="2" id="KW-0732">Signal</keyword>
<dbReference type="EMBL" id="CP097218">
    <property type="protein sequence ID" value="UQN31517.1"/>
    <property type="molecule type" value="Genomic_DNA"/>
</dbReference>
<dbReference type="Proteomes" id="UP001055868">
    <property type="component" value="Chromosome"/>
</dbReference>
<feature type="region of interest" description="Disordered" evidence="1">
    <location>
        <begin position="44"/>
        <end position="86"/>
    </location>
</feature>
<gene>
    <name evidence="3" type="ORF">M4486_09685</name>
</gene>
<dbReference type="RefSeq" id="WP_249480925.1">
    <property type="nucleotide sequence ID" value="NZ_CP097218.1"/>
</dbReference>
<feature type="compositionally biased region" description="Polar residues" evidence="1">
    <location>
        <begin position="44"/>
        <end position="67"/>
    </location>
</feature>
<proteinExistence type="predicted"/>
<feature type="signal peptide" evidence="2">
    <location>
        <begin position="1"/>
        <end position="21"/>
    </location>
</feature>
<evidence type="ECO:0008006" key="5">
    <source>
        <dbReference type="Google" id="ProtNLM"/>
    </source>
</evidence>
<evidence type="ECO:0000256" key="1">
    <source>
        <dbReference type="SAM" id="MobiDB-lite"/>
    </source>
</evidence>
<name>A0ABY4NAF2_9MICO</name>
<keyword evidence="4" id="KW-1185">Reference proteome</keyword>
<evidence type="ECO:0000256" key="2">
    <source>
        <dbReference type="SAM" id="SignalP"/>
    </source>
</evidence>
<reference evidence="3" key="1">
    <citation type="submission" date="2022-05" db="EMBL/GenBank/DDBJ databases">
        <title>Genomic analysis of Brachybacterium sp. CBA3104.</title>
        <authorList>
            <person name="Roh S.W."/>
            <person name="Kim Y.B."/>
            <person name="Kim Y."/>
        </authorList>
    </citation>
    <scope>NUCLEOTIDE SEQUENCE</scope>
    <source>
        <strain evidence="3">CBA3104</strain>
    </source>
</reference>
<sequence>MGTKRIVATTAGLALVGLALSGCVIESHIPDEGLRVTVTAQPKVQADAGSTTQKGSKGDGSTATESAKGSKKATGPVKSDYWANDSGPRLTSEDLVADSGTTYLKANDGNQINPIDVGGPWLTRYVIDGDEFSYENVVCIGRAPTKVKATGRVKEGQVVWDGGVDPWGGPYGTSDLEVSGSTATLHGGGDVEAEKVTADGVDDVKAQMRKLCQNAKPDPEPVGEAFEAWRRHERWIAEDPEIARRVAEDGGLLAATIRRQDVEVFTQAFVDSLTKVGLETVPAEERGAIIAKLRESADAAREHHG</sequence>
<protein>
    <recommendedName>
        <fullName evidence="5">Lipoprotein</fullName>
    </recommendedName>
</protein>
<evidence type="ECO:0000313" key="3">
    <source>
        <dbReference type="EMBL" id="UQN31517.1"/>
    </source>
</evidence>
<evidence type="ECO:0000313" key="4">
    <source>
        <dbReference type="Proteomes" id="UP001055868"/>
    </source>
</evidence>